<protein>
    <submittedName>
        <fullName evidence="1">Uncharacterized protein</fullName>
    </submittedName>
</protein>
<reference evidence="1 2" key="1">
    <citation type="journal article" date="2019" name="PLoS ONE">
        <title>Comparative genome analysis indicates high evolutionary potential of pathogenicity genes in Colletotrichum tanaceti.</title>
        <authorList>
            <person name="Lelwala R.V."/>
            <person name="Korhonen P.K."/>
            <person name="Young N.D."/>
            <person name="Scott J.B."/>
            <person name="Ades P.A."/>
            <person name="Gasser R.B."/>
            <person name="Taylor P.W.J."/>
        </authorList>
    </citation>
    <scope>NUCLEOTIDE SEQUENCE [LARGE SCALE GENOMIC DNA]</scope>
    <source>
        <strain evidence="1">BRIP57314</strain>
    </source>
</reference>
<comment type="caution">
    <text evidence="1">The sequence shown here is derived from an EMBL/GenBank/DDBJ whole genome shotgun (WGS) entry which is preliminary data.</text>
</comment>
<dbReference type="EMBL" id="PJEX01000018">
    <property type="protein sequence ID" value="TKW58852.1"/>
    <property type="molecule type" value="Genomic_DNA"/>
</dbReference>
<dbReference type="OrthoDB" id="4848108at2759"/>
<evidence type="ECO:0000313" key="1">
    <source>
        <dbReference type="EMBL" id="TKW58852.1"/>
    </source>
</evidence>
<organism evidence="1 2">
    <name type="scientific">Colletotrichum tanaceti</name>
    <dbReference type="NCBI Taxonomy" id="1306861"/>
    <lineage>
        <taxon>Eukaryota</taxon>
        <taxon>Fungi</taxon>
        <taxon>Dikarya</taxon>
        <taxon>Ascomycota</taxon>
        <taxon>Pezizomycotina</taxon>
        <taxon>Sordariomycetes</taxon>
        <taxon>Hypocreomycetidae</taxon>
        <taxon>Glomerellales</taxon>
        <taxon>Glomerellaceae</taxon>
        <taxon>Colletotrichum</taxon>
        <taxon>Colletotrichum destructivum species complex</taxon>
    </lineage>
</organism>
<accession>A0A4U6XSK5</accession>
<proteinExistence type="predicted"/>
<sequence>MIKGKIDTKDWFFINDYNSTNPCYSWEKYHYYFIYPKISHKATWDVQATAPLMLEAVQDLLVAHFRKEDHPLLPRNKKWMKNAVYVQENWLDSAYFQGAFGSSNWATKDVRGFLSIVLTNIKEARKLTASIFRPFKRFIISTQGPKVFVWLMPRHYWTSVFSLIEEKLPPNFQLWEVLEHLACYQNTKDGELKLDKRFCTGEVDNPQPNGELQDKTWSLWDDYDPLSVKRWVESIVNQPAGSPDALSAWDAKHFDGQIGAFDKLGKPFERVIDSRREVPIWEFRGLRLTKKASLPGRLAEIQSEVIKFHRKYPQEPTS</sequence>
<evidence type="ECO:0000313" key="2">
    <source>
        <dbReference type="Proteomes" id="UP000310108"/>
    </source>
</evidence>
<keyword evidence="2" id="KW-1185">Reference proteome</keyword>
<name>A0A4U6XSK5_9PEZI</name>
<dbReference type="AlphaFoldDB" id="A0A4U6XSK5"/>
<dbReference type="Proteomes" id="UP000310108">
    <property type="component" value="Unassembled WGS sequence"/>
</dbReference>
<gene>
    <name evidence="1" type="ORF">CTA1_8684</name>
</gene>